<evidence type="ECO:0000256" key="5">
    <source>
        <dbReference type="ARBA" id="ARBA00022989"/>
    </source>
</evidence>
<feature type="transmembrane region" description="Helical" evidence="10">
    <location>
        <begin position="155"/>
        <end position="174"/>
    </location>
</feature>
<evidence type="ECO:0000256" key="3">
    <source>
        <dbReference type="ARBA" id="ARBA00022448"/>
    </source>
</evidence>
<evidence type="ECO:0008006" key="12">
    <source>
        <dbReference type="Google" id="ProtNLM"/>
    </source>
</evidence>
<dbReference type="EMBL" id="HBIM01009693">
    <property type="protein sequence ID" value="CAE0410722.1"/>
    <property type="molecule type" value="Transcribed_RNA"/>
</dbReference>
<organism evidence="11">
    <name type="scientific">Amphora coffeiformis</name>
    <dbReference type="NCBI Taxonomy" id="265554"/>
    <lineage>
        <taxon>Eukaryota</taxon>
        <taxon>Sar</taxon>
        <taxon>Stramenopiles</taxon>
        <taxon>Ochrophyta</taxon>
        <taxon>Bacillariophyta</taxon>
        <taxon>Bacillariophyceae</taxon>
        <taxon>Bacillariophycidae</taxon>
        <taxon>Thalassiophysales</taxon>
        <taxon>Catenulaceae</taxon>
        <taxon>Amphora</taxon>
    </lineage>
</organism>
<reference evidence="11" key="1">
    <citation type="submission" date="2021-01" db="EMBL/GenBank/DDBJ databases">
        <authorList>
            <person name="Corre E."/>
            <person name="Pelletier E."/>
            <person name="Niang G."/>
            <person name="Scheremetjew M."/>
            <person name="Finn R."/>
            <person name="Kale V."/>
            <person name="Holt S."/>
            <person name="Cochrane G."/>
            <person name="Meng A."/>
            <person name="Brown T."/>
            <person name="Cohen L."/>
        </authorList>
    </citation>
    <scope>NUCLEOTIDE SEQUENCE</scope>
    <source>
        <strain evidence="11">CCMP127</strain>
    </source>
</reference>
<keyword evidence="5 10" id="KW-1133">Transmembrane helix</keyword>
<dbReference type="PANTHER" id="PTHR31651">
    <property type="match status" value="1"/>
</dbReference>
<dbReference type="InterPro" id="IPR045033">
    <property type="entry name" value="PILS1/3/4/5/7"/>
</dbReference>
<feature type="transmembrane region" description="Helical" evidence="10">
    <location>
        <begin position="80"/>
        <end position="101"/>
    </location>
</feature>
<comment type="function">
    <text evidence="7">Involved in cellular auxin homeostasis by regulating auxin metabolism. Regulates intracellular auxin accumulation at the endoplasmic reticulum and thus auxin availability for nuclear auxin signaling.</text>
</comment>
<dbReference type="Pfam" id="PF03547">
    <property type="entry name" value="Mem_trans"/>
    <property type="match status" value="1"/>
</dbReference>
<name>A0A7S3P887_9STRA</name>
<evidence type="ECO:0000256" key="9">
    <source>
        <dbReference type="SAM" id="MobiDB-lite"/>
    </source>
</evidence>
<feature type="transmembrane region" description="Helical" evidence="10">
    <location>
        <begin position="434"/>
        <end position="454"/>
    </location>
</feature>
<dbReference type="AlphaFoldDB" id="A0A7S3P887"/>
<dbReference type="InterPro" id="IPR004776">
    <property type="entry name" value="Mem_transp_PIN-like"/>
</dbReference>
<dbReference type="PANTHER" id="PTHR31651:SF33">
    <property type="entry name" value="PROTEIN PIN-LIKES 1"/>
    <property type="match status" value="1"/>
</dbReference>
<comment type="similarity">
    <text evidence="8">Belongs to the auxin efflux carrier (TC 2.A.69.2) family.</text>
</comment>
<feature type="compositionally biased region" description="Polar residues" evidence="9">
    <location>
        <begin position="254"/>
        <end position="273"/>
    </location>
</feature>
<feature type="region of interest" description="Disordered" evidence="9">
    <location>
        <begin position="254"/>
        <end position="281"/>
    </location>
</feature>
<evidence type="ECO:0000256" key="10">
    <source>
        <dbReference type="SAM" id="Phobius"/>
    </source>
</evidence>
<evidence type="ECO:0000256" key="6">
    <source>
        <dbReference type="ARBA" id="ARBA00023136"/>
    </source>
</evidence>
<keyword evidence="6 10" id="KW-0472">Membrane</keyword>
<dbReference type="GO" id="GO:0012505">
    <property type="term" value="C:endomembrane system"/>
    <property type="evidence" value="ECO:0007669"/>
    <property type="project" value="UniProtKB-SubCell"/>
</dbReference>
<evidence type="ECO:0000256" key="4">
    <source>
        <dbReference type="ARBA" id="ARBA00022692"/>
    </source>
</evidence>
<feature type="transmembrane region" description="Helical" evidence="10">
    <location>
        <begin position="397"/>
        <end position="422"/>
    </location>
</feature>
<dbReference type="GO" id="GO:0055085">
    <property type="term" value="P:transmembrane transport"/>
    <property type="evidence" value="ECO:0007669"/>
    <property type="project" value="InterPro"/>
</dbReference>
<feature type="transmembrane region" description="Helical" evidence="10">
    <location>
        <begin position="474"/>
        <end position="493"/>
    </location>
</feature>
<comment type="subcellular location">
    <subcellularLocation>
        <location evidence="2">Endomembrane system</location>
    </subcellularLocation>
    <subcellularLocation>
        <location evidence="1">Membrane</location>
        <topology evidence="1">Multi-pass membrane protein</topology>
    </subcellularLocation>
</comment>
<evidence type="ECO:0000256" key="7">
    <source>
        <dbReference type="ARBA" id="ARBA00025100"/>
    </source>
</evidence>
<keyword evidence="3" id="KW-0813">Transport</keyword>
<dbReference type="GO" id="GO:0016020">
    <property type="term" value="C:membrane"/>
    <property type="evidence" value="ECO:0007669"/>
    <property type="project" value="UniProtKB-SubCell"/>
</dbReference>
<proteinExistence type="inferred from homology"/>
<accession>A0A7S3P887</accession>
<evidence type="ECO:0000256" key="1">
    <source>
        <dbReference type="ARBA" id="ARBA00004141"/>
    </source>
</evidence>
<gene>
    <name evidence="11" type="ORF">ACOF00016_LOCUS8173</name>
</gene>
<protein>
    <recommendedName>
        <fullName evidence="12">Auxin efflux carrier</fullName>
    </recommendedName>
</protein>
<evidence type="ECO:0000256" key="8">
    <source>
        <dbReference type="ARBA" id="ARBA00025752"/>
    </source>
</evidence>
<sequence length="494" mass="54057">MILEIFKAAIHSVGTATTMTVAGVYLHRRGMITSETKTGMARYTQQIAIPALFFSKIVDCPQDFSSDQCPNILDHLGDAWVLLVWPLYVLAVGLLVGWLVIRITQPPVWQRNCVLAATAFANAMGMPITLLDVIGHNFQPPGAYNKLLDPSMFQSIYVILNPVLQWGLGGWLLANDVELPSTTSTTNQVKTINDGEHAFTRLRRNNFSIPSLEDAGFNSIRMNNPPAVRRNLYSIPSLEDAGFADERTGLMIQTRGTRGTDSPTTEISEQTPPISDDEEDSDSYYEAINNNTSTPSPQKDSTPNEILRVLSKIASKACQPPAVGAMLGFVVASYAPARGLFVDLRNRADNAPLEWIFDGILTLAKSAIPVNMCVVGVNLSIASQQRGSNESVDNKTILAVVLGKMLIMPTIGVLTVMILKTYFWDIPESIQFQFYLVLLMNFITPTANVVMVIAELGSGEAAKNVMASLIGYQYVVAPFLLSLTVMLCVWAAIM</sequence>
<keyword evidence="4 10" id="KW-0812">Transmembrane</keyword>
<evidence type="ECO:0000256" key="2">
    <source>
        <dbReference type="ARBA" id="ARBA00004308"/>
    </source>
</evidence>
<evidence type="ECO:0000313" key="11">
    <source>
        <dbReference type="EMBL" id="CAE0410722.1"/>
    </source>
</evidence>
<feature type="transmembrane region" description="Helical" evidence="10">
    <location>
        <begin position="113"/>
        <end position="135"/>
    </location>
</feature>